<keyword evidence="2" id="KW-1185">Reference proteome</keyword>
<evidence type="ECO:0008006" key="3">
    <source>
        <dbReference type="Google" id="ProtNLM"/>
    </source>
</evidence>
<dbReference type="AlphaFoldDB" id="A0AAV5EDI5"/>
<organism evidence="1 2">
    <name type="scientific">Eleusine coracana subsp. coracana</name>
    <dbReference type="NCBI Taxonomy" id="191504"/>
    <lineage>
        <taxon>Eukaryota</taxon>
        <taxon>Viridiplantae</taxon>
        <taxon>Streptophyta</taxon>
        <taxon>Embryophyta</taxon>
        <taxon>Tracheophyta</taxon>
        <taxon>Spermatophyta</taxon>
        <taxon>Magnoliopsida</taxon>
        <taxon>Liliopsida</taxon>
        <taxon>Poales</taxon>
        <taxon>Poaceae</taxon>
        <taxon>PACMAD clade</taxon>
        <taxon>Chloridoideae</taxon>
        <taxon>Cynodonteae</taxon>
        <taxon>Eleusininae</taxon>
        <taxon>Eleusine</taxon>
    </lineage>
</organism>
<protein>
    <recommendedName>
        <fullName evidence="3">Transposase</fullName>
    </recommendedName>
</protein>
<sequence>MHQGHLRRHSNSIRPYLTEVNMQSRLQWCLDLLDEDSLPNDPLFKGLFDHVYIDEKWFFLTQKSARYYLLPNKDDPHRTSKSKNYIPRLMFLYVTARPRFVNGVCVFDGKIGQPTLWKLNQFNISPEKSFESS</sequence>
<comment type="caution">
    <text evidence="1">The sequence shown here is derived from an EMBL/GenBank/DDBJ whole genome shotgun (WGS) entry which is preliminary data.</text>
</comment>
<dbReference type="GO" id="GO:0003676">
    <property type="term" value="F:nucleic acid binding"/>
    <property type="evidence" value="ECO:0007669"/>
    <property type="project" value="InterPro"/>
</dbReference>
<dbReference type="PANTHER" id="PTHR47169">
    <property type="entry name" value="OS01G0541250 PROTEIN"/>
    <property type="match status" value="1"/>
</dbReference>
<reference evidence="1" key="2">
    <citation type="submission" date="2021-12" db="EMBL/GenBank/DDBJ databases">
        <title>Resequencing data analysis of finger millet.</title>
        <authorList>
            <person name="Hatakeyama M."/>
            <person name="Aluri S."/>
            <person name="Balachadran M.T."/>
            <person name="Sivarajan S.R."/>
            <person name="Poveda L."/>
            <person name="Shimizu-Inatsugi R."/>
            <person name="Schlapbach R."/>
            <person name="Sreeman S.M."/>
            <person name="Shimizu K.K."/>
        </authorList>
    </citation>
    <scope>NUCLEOTIDE SEQUENCE</scope>
</reference>
<dbReference type="EMBL" id="BQKI01000075">
    <property type="protein sequence ID" value="GJN21479.1"/>
    <property type="molecule type" value="Genomic_DNA"/>
</dbReference>
<evidence type="ECO:0000313" key="2">
    <source>
        <dbReference type="Proteomes" id="UP001054889"/>
    </source>
</evidence>
<evidence type="ECO:0000313" key="1">
    <source>
        <dbReference type="EMBL" id="GJN21479.1"/>
    </source>
</evidence>
<dbReference type="PANTHER" id="PTHR47169:SF2">
    <property type="entry name" value="OS01G0541250 PROTEIN"/>
    <property type="match status" value="1"/>
</dbReference>
<dbReference type="Gene3D" id="3.30.420.10">
    <property type="entry name" value="Ribonuclease H-like superfamily/Ribonuclease H"/>
    <property type="match status" value="1"/>
</dbReference>
<name>A0AAV5EDI5_ELECO</name>
<dbReference type="Proteomes" id="UP001054889">
    <property type="component" value="Unassembled WGS sequence"/>
</dbReference>
<gene>
    <name evidence="1" type="primary">gb08958</name>
    <name evidence="1" type="ORF">PR202_gb08958</name>
</gene>
<proteinExistence type="predicted"/>
<accession>A0AAV5EDI5</accession>
<reference evidence="1" key="1">
    <citation type="journal article" date="2018" name="DNA Res.">
        <title>Multiple hybrid de novo genome assembly of finger millet, an orphan allotetraploid crop.</title>
        <authorList>
            <person name="Hatakeyama M."/>
            <person name="Aluri S."/>
            <person name="Balachadran M.T."/>
            <person name="Sivarajan S.R."/>
            <person name="Patrignani A."/>
            <person name="Gruter S."/>
            <person name="Poveda L."/>
            <person name="Shimizu-Inatsugi R."/>
            <person name="Baeten J."/>
            <person name="Francoijs K.J."/>
            <person name="Nataraja K.N."/>
            <person name="Reddy Y.A.N."/>
            <person name="Phadnis S."/>
            <person name="Ravikumar R.L."/>
            <person name="Schlapbach R."/>
            <person name="Sreeman S.M."/>
            <person name="Shimizu K.K."/>
        </authorList>
    </citation>
    <scope>NUCLEOTIDE SEQUENCE</scope>
</reference>
<dbReference type="InterPro" id="IPR036397">
    <property type="entry name" value="RNaseH_sf"/>
</dbReference>